<organism evidence="4 5">
    <name type="scientific">Stephania yunnanensis</name>
    <dbReference type="NCBI Taxonomy" id="152371"/>
    <lineage>
        <taxon>Eukaryota</taxon>
        <taxon>Viridiplantae</taxon>
        <taxon>Streptophyta</taxon>
        <taxon>Embryophyta</taxon>
        <taxon>Tracheophyta</taxon>
        <taxon>Spermatophyta</taxon>
        <taxon>Magnoliopsida</taxon>
        <taxon>Ranunculales</taxon>
        <taxon>Menispermaceae</taxon>
        <taxon>Menispermoideae</taxon>
        <taxon>Cissampelideae</taxon>
        <taxon>Stephania</taxon>
    </lineage>
</organism>
<gene>
    <name evidence="4" type="ORF">Syun_011737</name>
</gene>
<dbReference type="PANTHER" id="PTHR35991">
    <property type="entry name" value="CA-RESPONSIVE PROTEIN"/>
    <property type="match status" value="1"/>
</dbReference>
<dbReference type="EMBL" id="JBBNAF010000005">
    <property type="protein sequence ID" value="KAK9142337.1"/>
    <property type="molecule type" value="Genomic_DNA"/>
</dbReference>
<evidence type="ECO:0000256" key="1">
    <source>
        <dbReference type="SAM" id="Coils"/>
    </source>
</evidence>
<keyword evidence="3" id="KW-1133">Transmembrane helix</keyword>
<keyword evidence="1" id="KW-0175">Coiled coil</keyword>
<dbReference type="Proteomes" id="UP001420932">
    <property type="component" value="Unassembled WGS sequence"/>
</dbReference>
<reference evidence="4 5" key="1">
    <citation type="submission" date="2024-01" db="EMBL/GenBank/DDBJ databases">
        <title>Genome assemblies of Stephania.</title>
        <authorList>
            <person name="Yang L."/>
        </authorList>
    </citation>
    <scope>NUCLEOTIDE SEQUENCE [LARGE SCALE GENOMIC DNA]</scope>
    <source>
        <strain evidence="4">YNDBR</strain>
        <tissue evidence="4">Leaf</tissue>
    </source>
</reference>
<keyword evidence="5" id="KW-1185">Reference proteome</keyword>
<feature type="compositionally biased region" description="Basic residues" evidence="2">
    <location>
        <begin position="106"/>
        <end position="117"/>
    </location>
</feature>
<dbReference type="AlphaFoldDB" id="A0AAP0K0I9"/>
<evidence type="ECO:0000256" key="2">
    <source>
        <dbReference type="SAM" id="MobiDB-lite"/>
    </source>
</evidence>
<feature type="coiled-coil region" evidence="1">
    <location>
        <begin position="233"/>
        <end position="263"/>
    </location>
</feature>
<evidence type="ECO:0000313" key="5">
    <source>
        <dbReference type="Proteomes" id="UP001420932"/>
    </source>
</evidence>
<evidence type="ECO:0000313" key="4">
    <source>
        <dbReference type="EMBL" id="KAK9142337.1"/>
    </source>
</evidence>
<comment type="caution">
    <text evidence="4">The sequence shown here is derived from an EMBL/GenBank/DDBJ whole genome shotgun (WGS) entry which is preliminary data.</text>
</comment>
<feature type="region of interest" description="Disordered" evidence="2">
    <location>
        <begin position="103"/>
        <end position="130"/>
    </location>
</feature>
<sequence length="326" mass="36579">MAIAKAFDFVFFFTSPSPSLLRNRHSETPMWLSLLLSLLCLFSLCFFISISLFHFLRRGVSDDATSKPSSIFGFGFDTSGHKGENQSNQSIRFRVGGVDLVGQEAKRKKKRGKKKKSGGGGGGVGGLQSEDVGIGESELRALQGKNEGKNGGGSDIFFYPFTSSSSATQRKIKAQYDQIVKSHDSKALTLSQVTQFVNCLVEARNDLQHKSEIIQRRFTIVKALLYKTDRSSLVRFSQQMYKLEAEQKRLEEDTLVYNRLQEQLKLSPAYKQMIEIGVRMEQKASSDKLVDATDAEFASISFEELLAQEKKDTFWQRNGKLRSCTS</sequence>
<name>A0AAP0K0I9_9MAGN</name>
<evidence type="ECO:0000256" key="3">
    <source>
        <dbReference type="SAM" id="Phobius"/>
    </source>
</evidence>
<accession>A0AAP0K0I9</accession>
<keyword evidence="3" id="KW-0812">Transmembrane</keyword>
<feature type="transmembrane region" description="Helical" evidence="3">
    <location>
        <begin position="30"/>
        <end position="56"/>
    </location>
</feature>
<dbReference type="PANTHER" id="PTHR35991:SF1">
    <property type="entry name" value="CA-RESPONSIVE PROTEIN"/>
    <property type="match status" value="1"/>
</dbReference>
<keyword evidence="3" id="KW-0472">Membrane</keyword>
<proteinExistence type="predicted"/>
<protein>
    <submittedName>
        <fullName evidence="4">Uncharacterized protein</fullName>
    </submittedName>
</protein>